<name>A0A8S5MEC0_9CAUD</name>
<proteinExistence type="predicted"/>
<sequence>MKLYGSFQNRLMEGAQEIVPEIGMGATELMWSDRYPYTVVEIISKNRIKVQEDIYTMQSNGDYEFKSNFDGVIKTLIKTSHGWKVLKGSTYFRLGIRDVYIDPSF</sequence>
<organism evidence="1">
    <name type="scientific">Siphoviridae sp. ctYh54</name>
    <dbReference type="NCBI Taxonomy" id="2826379"/>
    <lineage>
        <taxon>Viruses</taxon>
        <taxon>Duplodnaviria</taxon>
        <taxon>Heunggongvirae</taxon>
        <taxon>Uroviricota</taxon>
        <taxon>Caudoviricetes</taxon>
    </lineage>
</organism>
<accession>A0A8S5MEC0</accession>
<reference evidence="1" key="1">
    <citation type="journal article" date="2021" name="Proc. Natl. Acad. Sci. U.S.A.">
        <title>A Catalog of Tens of Thousands of Viruses from Human Metagenomes Reveals Hidden Associations with Chronic Diseases.</title>
        <authorList>
            <person name="Tisza M.J."/>
            <person name="Buck C.B."/>
        </authorList>
    </citation>
    <scope>NUCLEOTIDE SEQUENCE</scope>
    <source>
        <strain evidence="1">CtYh54</strain>
    </source>
</reference>
<dbReference type="EMBL" id="BK014884">
    <property type="protein sequence ID" value="DAD80520.1"/>
    <property type="molecule type" value="Genomic_DNA"/>
</dbReference>
<evidence type="ECO:0000313" key="1">
    <source>
        <dbReference type="EMBL" id="DAD80520.1"/>
    </source>
</evidence>
<protein>
    <submittedName>
        <fullName evidence="1">Uncharacterized protein</fullName>
    </submittedName>
</protein>